<dbReference type="Proteomes" id="UP000190042">
    <property type="component" value="Unassembled WGS sequence"/>
</dbReference>
<reference evidence="2" key="1">
    <citation type="submission" date="2017-02" db="EMBL/GenBank/DDBJ databases">
        <authorList>
            <person name="Varghese N."/>
            <person name="Submissions S."/>
        </authorList>
    </citation>
    <scope>NUCLEOTIDE SEQUENCE [LARGE SCALE GENOMIC DNA]</scope>
    <source>
        <strain evidence="2">DSM 23966</strain>
    </source>
</reference>
<evidence type="ECO:0008006" key="3">
    <source>
        <dbReference type="Google" id="ProtNLM"/>
    </source>
</evidence>
<sequence>MMMNQGQYPGMSGQFPGMQGQQPGFQMQPIVCPTQYRYNDCFSPQEIPYIHPIVNVNRHNVVGVPQHYYTETTQDVMGSMIMPGRGPSHGHGHGMWGGGGCGRRRGCCR</sequence>
<protein>
    <recommendedName>
        <fullName evidence="3">Spore coat protein D</fullName>
    </recommendedName>
</protein>
<dbReference type="AlphaFoldDB" id="A0A1T4YVR6"/>
<proteinExistence type="predicted"/>
<gene>
    <name evidence="1" type="ORF">SAMN04244570_0015</name>
</gene>
<dbReference type="EMBL" id="FUYJ01000010">
    <property type="protein sequence ID" value="SKB05869.1"/>
    <property type="molecule type" value="Genomic_DNA"/>
</dbReference>
<evidence type="ECO:0000313" key="1">
    <source>
        <dbReference type="EMBL" id="SKB05869.1"/>
    </source>
</evidence>
<organism evidence="1 2">
    <name type="scientific">Sporosarcina newyorkensis</name>
    <dbReference type="NCBI Taxonomy" id="759851"/>
    <lineage>
        <taxon>Bacteria</taxon>
        <taxon>Bacillati</taxon>
        <taxon>Bacillota</taxon>
        <taxon>Bacilli</taxon>
        <taxon>Bacillales</taxon>
        <taxon>Caryophanaceae</taxon>
        <taxon>Sporosarcina</taxon>
    </lineage>
</organism>
<keyword evidence="2" id="KW-1185">Reference proteome</keyword>
<dbReference type="RefSeq" id="WP_078818636.1">
    <property type="nucleotide sequence ID" value="NZ_FUYJ01000010.1"/>
</dbReference>
<name>A0A1T4YVR6_9BACL</name>
<evidence type="ECO:0000313" key="2">
    <source>
        <dbReference type="Proteomes" id="UP000190042"/>
    </source>
</evidence>
<accession>A0A1T4YVR6</accession>